<dbReference type="PANTHER" id="PTHR23155">
    <property type="entry name" value="DISEASE RESISTANCE PROTEIN RP"/>
    <property type="match status" value="1"/>
</dbReference>
<dbReference type="Gene3D" id="1.10.8.430">
    <property type="entry name" value="Helical domain of apoptotic protease-activating factors"/>
    <property type="match status" value="1"/>
</dbReference>
<dbReference type="SUPFAM" id="SSF47413">
    <property type="entry name" value="lambda repressor-like DNA-binding domains"/>
    <property type="match status" value="1"/>
</dbReference>
<dbReference type="PRINTS" id="PR00364">
    <property type="entry name" value="DISEASERSIST"/>
</dbReference>
<feature type="domain" description="HTH cro/C1-type" evidence="2">
    <location>
        <begin position="17"/>
        <end position="72"/>
    </location>
</feature>
<dbReference type="InterPro" id="IPR027417">
    <property type="entry name" value="P-loop_NTPase"/>
</dbReference>
<keyword evidence="4" id="KW-1185">Reference proteome</keyword>
<dbReference type="GO" id="GO:0098542">
    <property type="term" value="P:defense response to other organism"/>
    <property type="evidence" value="ECO:0007669"/>
    <property type="project" value="TreeGrafter"/>
</dbReference>
<dbReference type="Pfam" id="PF01381">
    <property type="entry name" value="HTH_3"/>
    <property type="match status" value="1"/>
</dbReference>
<evidence type="ECO:0000313" key="4">
    <source>
        <dbReference type="Proteomes" id="UP000597444"/>
    </source>
</evidence>
<dbReference type="AlphaFoldDB" id="A0A8J3ILS4"/>
<dbReference type="CDD" id="cd00093">
    <property type="entry name" value="HTH_XRE"/>
    <property type="match status" value="1"/>
</dbReference>
<dbReference type="PROSITE" id="PS50943">
    <property type="entry name" value="HTH_CROC1"/>
    <property type="match status" value="1"/>
</dbReference>
<name>A0A8J3ILS4_9CHLR</name>
<protein>
    <recommendedName>
        <fullName evidence="2">HTH cro/C1-type domain-containing protein</fullName>
    </recommendedName>
</protein>
<dbReference type="Gene3D" id="1.10.260.40">
    <property type="entry name" value="lambda repressor-like DNA-binding domains"/>
    <property type="match status" value="1"/>
</dbReference>
<dbReference type="Pfam" id="PF00931">
    <property type="entry name" value="NB-ARC"/>
    <property type="match status" value="1"/>
</dbReference>
<dbReference type="Proteomes" id="UP000597444">
    <property type="component" value="Unassembled WGS sequence"/>
</dbReference>
<evidence type="ECO:0000259" key="2">
    <source>
        <dbReference type="PROSITE" id="PS50943"/>
    </source>
</evidence>
<dbReference type="GO" id="GO:0043531">
    <property type="term" value="F:ADP binding"/>
    <property type="evidence" value="ECO:0007669"/>
    <property type="project" value="InterPro"/>
</dbReference>
<comment type="caution">
    <text evidence="3">The sequence shown here is derived from an EMBL/GenBank/DDBJ whole genome shotgun (WGS) entry which is preliminary data.</text>
</comment>
<dbReference type="InterPro" id="IPR044974">
    <property type="entry name" value="Disease_R_plants"/>
</dbReference>
<sequence length="580" mass="64668">MIREAKGCGRIQPNNILKQERQQRGWSRGYVAEQIGIADPKTIGRWERGASFPSAYFLQRLCLLFEMRPHELGLLQEDTMSSSVLSSIQPLSIHPDEHHAEPVFDPLIPSPHVETDGLVARDAMLQQLKELLCGKGRVQMALYGLPGVGKTALAAELAYDSVMQRRFCDGILWATPGPEANVLTHLERWGNLLDLSTAEMQRLTTIEMWIHSLRSAIGMRQMLIVIDDAWTTESAFAFNVGGPNCSYLLTTRLPTVALHFANANALHVGVWGEEEGLQLLERFVPALITQDEPAARRLVRAVGGLPLGITIIGKYCRDHSYGGQQRRLQAALERLNSAEERLHLEHQEGKPEHSFISMEIAIATSYQYLDERARYMLSQLSVFPCTCNGFSEEAALAVSAMTIEALDALVDAGLLEMIGSGRYALHSTIADYARIQQYNVTSARKRMVAYFVRYVEMYGMDSHALTIEQHNIQEALSMAFALSISSATLQVVLNFAAFLQERGHAEQAAWCLQQVEQAVRQANKHSGWPGGALHEERQLFSAQEHIPAVLMRAYQACEHRLVAPVTAQKRRPHLLTGPPS</sequence>
<dbReference type="Gene3D" id="3.40.50.300">
    <property type="entry name" value="P-loop containing nucleotide triphosphate hydrolases"/>
    <property type="match status" value="1"/>
</dbReference>
<dbReference type="GO" id="GO:0003677">
    <property type="term" value="F:DNA binding"/>
    <property type="evidence" value="ECO:0007669"/>
    <property type="project" value="InterPro"/>
</dbReference>
<feature type="coiled-coil region" evidence="1">
    <location>
        <begin position="321"/>
        <end position="348"/>
    </location>
</feature>
<organism evidence="3 4">
    <name type="scientific">Reticulibacter mediterranei</name>
    <dbReference type="NCBI Taxonomy" id="2778369"/>
    <lineage>
        <taxon>Bacteria</taxon>
        <taxon>Bacillati</taxon>
        <taxon>Chloroflexota</taxon>
        <taxon>Ktedonobacteria</taxon>
        <taxon>Ktedonobacterales</taxon>
        <taxon>Reticulibacteraceae</taxon>
        <taxon>Reticulibacter</taxon>
    </lineage>
</organism>
<dbReference type="InterPro" id="IPR010982">
    <property type="entry name" value="Lambda_DNA-bd_dom_sf"/>
</dbReference>
<dbReference type="InterPro" id="IPR042197">
    <property type="entry name" value="Apaf_helical"/>
</dbReference>
<accession>A0A8J3ILS4</accession>
<dbReference type="PANTHER" id="PTHR23155:SF1152">
    <property type="entry name" value="AAA+ ATPASE DOMAIN-CONTAINING PROTEIN"/>
    <property type="match status" value="1"/>
</dbReference>
<dbReference type="InterPro" id="IPR002182">
    <property type="entry name" value="NB-ARC"/>
</dbReference>
<proteinExistence type="predicted"/>
<dbReference type="SUPFAM" id="SSF52540">
    <property type="entry name" value="P-loop containing nucleoside triphosphate hydrolases"/>
    <property type="match status" value="1"/>
</dbReference>
<gene>
    <name evidence="3" type="ORF">KSF_036300</name>
</gene>
<dbReference type="InterPro" id="IPR001387">
    <property type="entry name" value="Cro/C1-type_HTH"/>
</dbReference>
<dbReference type="EMBL" id="BNJK01000001">
    <property type="protein sequence ID" value="GHO93582.1"/>
    <property type="molecule type" value="Genomic_DNA"/>
</dbReference>
<reference evidence="3" key="1">
    <citation type="submission" date="2020-10" db="EMBL/GenBank/DDBJ databases">
        <title>Taxonomic study of unclassified bacteria belonging to the class Ktedonobacteria.</title>
        <authorList>
            <person name="Yabe S."/>
            <person name="Wang C.M."/>
            <person name="Zheng Y."/>
            <person name="Sakai Y."/>
            <person name="Cavaletti L."/>
            <person name="Monciardini P."/>
            <person name="Donadio S."/>
        </authorList>
    </citation>
    <scope>NUCLEOTIDE SEQUENCE</scope>
    <source>
        <strain evidence="3">ID150040</strain>
    </source>
</reference>
<dbReference type="RefSeq" id="WP_220204360.1">
    <property type="nucleotide sequence ID" value="NZ_BNJK01000001.1"/>
</dbReference>
<dbReference type="SMART" id="SM00530">
    <property type="entry name" value="HTH_XRE"/>
    <property type="match status" value="1"/>
</dbReference>
<keyword evidence="1" id="KW-0175">Coiled coil</keyword>
<evidence type="ECO:0000256" key="1">
    <source>
        <dbReference type="SAM" id="Coils"/>
    </source>
</evidence>
<evidence type="ECO:0000313" key="3">
    <source>
        <dbReference type="EMBL" id="GHO93582.1"/>
    </source>
</evidence>